<name>A0A382MU36_9ZZZZ</name>
<dbReference type="EMBL" id="UINC01095075">
    <property type="protein sequence ID" value="SVC50861.1"/>
    <property type="molecule type" value="Genomic_DNA"/>
</dbReference>
<reference evidence="1" key="1">
    <citation type="submission" date="2018-05" db="EMBL/GenBank/DDBJ databases">
        <authorList>
            <person name="Lanie J.A."/>
            <person name="Ng W.-L."/>
            <person name="Kazmierczak K.M."/>
            <person name="Andrzejewski T.M."/>
            <person name="Davidsen T.M."/>
            <person name="Wayne K.J."/>
            <person name="Tettelin H."/>
            <person name="Glass J.I."/>
            <person name="Rusch D."/>
            <person name="Podicherti R."/>
            <person name="Tsui H.-C.T."/>
            <person name="Winkler M.E."/>
        </authorList>
    </citation>
    <scope>NUCLEOTIDE SEQUENCE</scope>
</reference>
<proteinExistence type="predicted"/>
<sequence length="48" mass="5526">MIPNRYLPLSDVFEFHEPFKKTSRLINLSTVAVGSLIFCFKNKSGNHE</sequence>
<accession>A0A382MU36</accession>
<protein>
    <submittedName>
        <fullName evidence="1">Uncharacterized protein</fullName>
    </submittedName>
</protein>
<evidence type="ECO:0000313" key="1">
    <source>
        <dbReference type="EMBL" id="SVC50861.1"/>
    </source>
</evidence>
<dbReference type="AlphaFoldDB" id="A0A382MU36"/>
<organism evidence="1">
    <name type="scientific">marine metagenome</name>
    <dbReference type="NCBI Taxonomy" id="408172"/>
    <lineage>
        <taxon>unclassified sequences</taxon>
        <taxon>metagenomes</taxon>
        <taxon>ecological metagenomes</taxon>
    </lineage>
</organism>
<gene>
    <name evidence="1" type="ORF">METZ01_LOCUS303715</name>
</gene>